<protein>
    <submittedName>
        <fullName evidence="1">Uncharacterized protein</fullName>
    </submittedName>
</protein>
<gene>
    <name evidence="1" type="ORF">LCGC14_0607480</name>
</gene>
<sequence>MKTKVEGKSELESIKVPDKASVKMQQLLSAKLATEAQFSTYTQGCFDALGLEGDWDLDTDTWTFNRKVHAEEVSDA</sequence>
<organism evidence="1">
    <name type="scientific">marine sediment metagenome</name>
    <dbReference type="NCBI Taxonomy" id="412755"/>
    <lineage>
        <taxon>unclassified sequences</taxon>
        <taxon>metagenomes</taxon>
        <taxon>ecological metagenomes</taxon>
    </lineage>
</organism>
<accession>A0A0F9RSV0</accession>
<comment type="caution">
    <text evidence="1">The sequence shown here is derived from an EMBL/GenBank/DDBJ whole genome shotgun (WGS) entry which is preliminary data.</text>
</comment>
<name>A0A0F9RSV0_9ZZZZ</name>
<dbReference type="EMBL" id="LAZR01000997">
    <property type="protein sequence ID" value="KKN52947.1"/>
    <property type="molecule type" value="Genomic_DNA"/>
</dbReference>
<dbReference type="AlphaFoldDB" id="A0A0F9RSV0"/>
<evidence type="ECO:0000313" key="1">
    <source>
        <dbReference type="EMBL" id="KKN52947.1"/>
    </source>
</evidence>
<proteinExistence type="predicted"/>
<reference evidence="1" key="1">
    <citation type="journal article" date="2015" name="Nature">
        <title>Complex archaea that bridge the gap between prokaryotes and eukaryotes.</title>
        <authorList>
            <person name="Spang A."/>
            <person name="Saw J.H."/>
            <person name="Jorgensen S.L."/>
            <person name="Zaremba-Niedzwiedzka K."/>
            <person name="Martijn J."/>
            <person name="Lind A.E."/>
            <person name="van Eijk R."/>
            <person name="Schleper C."/>
            <person name="Guy L."/>
            <person name="Ettema T.J."/>
        </authorList>
    </citation>
    <scope>NUCLEOTIDE SEQUENCE</scope>
</reference>